<evidence type="ECO:0000313" key="1">
    <source>
        <dbReference type="EMBL" id="KUG04686.1"/>
    </source>
</evidence>
<organism evidence="1">
    <name type="scientific">hydrocarbon metagenome</name>
    <dbReference type="NCBI Taxonomy" id="938273"/>
    <lineage>
        <taxon>unclassified sequences</taxon>
        <taxon>metagenomes</taxon>
        <taxon>ecological metagenomes</taxon>
    </lineage>
</organism>
<protein>
    <submittedName>
        <fullName evidence="1">Uncharacterized protein</fullName>
    </submittedName>
</protein>
<dbReference type="AlphaFoldDB" id="A0A0W8E7S9"/>
<dbReference type="EMBL" id="LNQE01001842">
    <property type="protein sequence ID" value="KUG04686.1"/>
    <property type="molecule type" value="Genomic_DNA"/>
</dbReference>
<comment type="caution">
    <text evidence="1">The sequence shown here is derived from an EMBL/GenBank/DDBJ whole genome shotgun (WGS) entry which is preliminary data.</text>
</comment>
<name>A0A0W8E7S9_9ZZZZ</name>
<accession>A0A0W8E7S9</accession>
<sequence>MSVPGNFVIMARGYFLFLYIQKIRNDIILALIQAVFFVKQIV</sequence>
<reference evidence="1" key="1">
    <citation type="journal article" date="2015" name="Proc. Natl. Acad. Sci. U.S.A.">
        <title>Networks of energetic and metabolic interactions define dynamics in microbial communities.</title>
        <authorList>
            <person name="Embree M."/>
            <person name="Liu J.K."/>
            <person name="Al-Bassam M.M."/>
            <person name="Zengler K."/>
        </authorList>
    </citation>
    <scope>NUCLEOTIDE SEQUENCE</scope>
</reference>
<gene>
    <name evidence="1" type="ORF">ASZ90_017825</name>
</gene>
<proteinExistence type="predicted"/>